<reference evidence="19" key="4">
    <citation type="submission" date="2025-09" db="UniProtKB">
        <authorList>
            <consortium name="Ensembl"/>
        </authorList>
    </citation>
    <scope>IDENTIFICATION</scope>
    <source>
        <strain evidence="19">HSOK</strain>
    </source>
</reference>
<dbReference type="SUPFAM" id="SSF52058">
    <property type="entry name" value="L domain-like"/>
    <property type="match status" value="1"/>
</dbReference>
<dbReference type="SMART" id="SM00369">
    <property type="entry name" value="LRR_TYP"/>
    <property type="match status" value="5"/>
</dbReference>
<dbReference type="GO" id="GO:0016020">
    <property type="term" value="C:membrane"/>
    <property type="evidence" value="ECO:0007669"/>
    <property type="project" value="UniProtKB-SubCell"/>
</dbReference>
<evidence type="ECO:0000256" key="12">
    <source>
        <dbReference type="ARBA" id="ARBA00023170"/>
    </source>
</evidence>
<evidence type="ECO:0000256" key="14">
    <source>
        <dbReference type="ARBA" id="ARBA00023198"/>
    </source>
</evidence>
<organism evidence="19 20">
    <name type="scientific">Oryzias latipes</name>
    <name type="common">Japanese rice fish</name>
    <name type="synonym">Japanese killifish</name>
    <dbReference type="NCBI Taxonomy" id="8090"/>
    <lineage>
        <taxon>Eukaryota</taxon>
        <taxon>Metazoa</taxon>
        <taxon>Chordata</taxon>
        <taxon>Craniata</taxon>
        <taxon>Vertebrata</taxon>
        <taxon>Euteleostomi</taxon>
        <taxon>Actinopterygii</taxon>
        <taxon>Neopterygii</taxon>
        <taxon>Teleostei</taxon>
        <taxon>Neoteleostei</taxon>
        <taxon>Acanthomorphata</taxon>
        <taxon>Ovalentaria</taxon>
        <taxon>Atherinomorphae</taxon>
        <taxon>Beloniformes</taxon>
        <taxon>Adrianichthyidae</taxon>
        <taxon>Oryziinae</taxon>
        <taxon>Oryzias</taxon>
    </lineage>
</organism>
<dbReference type="InterPro" id="IPR025875">
    <property type="entry name" value="Leu-rich_rpt_4"/>
</dbReference>
<evidence type="ECO:0000256" key="13">
    <source>
        <dbReference type="ARBA" id="ARBA00023180"/>
    </source>
</evidence>
<evidence type="ECO:0000313" key="20">
    <source>
        <dbReference type="Proteomes" id="UP000265200"/>
    </source>
</evidence>
<reference evidence="19 20" key="2">
    <citation type="submission" date="2017-04" db="EMBL/GenBank/DDBJ databases">
        <title>CpG methylation of centromeres and impact of large insertions on vertebrate speciation.</title>
        <authorList>
            <person name="Ichikawa K."/>
            <person name="Yoshimura J."/>
            <person name="Morishita S."/>
        </authorList>
    </citation>
    <scope>NUCLEOTIDE SEQUENCE</scope>
    <source>
        <strain evidence="19 20">HSOK</strain>
    </source>
</reference>
<evidence type="ECO:0000256" key="7">
    <source>
        <dbReference type="ARBA" id="ARBA00022737"/>
    </source>
</evidence>
<sequence length="795" mass="89814">MRLSAAVLCATAMLLGGQRCALLPGSMVDRSSKNLSSVPGDLPPSAVSVDLSRNHIHQIHKGDFQSVPMLRFLNVSWNGLEHIDAETFLDTPHLEYLDLSNNILMNLSGQRYLVNAGNLVELNLAWNMFLNMTLGEEFSLLVKLKGLTIGARNIGVGDFKNIARLKLQSLTLFLEEELGYEVGSLINVNAKRLSIVFVDQTVNSGLISDALSVFDEVEMRNLTEGFYHLTTQLRKKPECRTSNLSVSDMAIDWRNLTEFLNVGLQTSIVHISLTDATINKPPYFDTKVAQTARAKTFTLRRAVVSSFFFSQEAMYNFFINLPVQFLAVLETSIIHMTCPEKPSPVVEIDFSSCALSDSLFSRIKGQETIECETLTNLTKLSLADNNLKNIQLLSERVQHMISLQHLDLSLNSLVYDGKLCRWPPSLTVMNLSSGGLTEQVFECLPRGLERLDLQNNQISVVPTSIYKLTKLSSLNLNSNRLRDLPVCNTFPMMNELLLKSNSLHAPSVNNLENCSNLKTLDVSHNPFTCTCSLRDFIRLGISTEKATSPIELLNWPQDYYCTYPEELRNSPLKDFWLSEVSCNVRLLAATILVPAGALIISIVLLCHHLDIPWYMSMIWQWLRAKHRARTRQVRPEDLLGVEFHAFVSYSQHDVDWVKNCLLPNLEGSAGGLRICHHEKNFVPGKTIVENIMACVEKSHRSVFILSAHFVKSEWCHYELYFASHQGLSLGTDGIVLVLLEPLPQYLIPNKYYQLKSMMLRHTYLEWPQDRAKHRLFWANLRAALQADLPNLSVTD</sequence>
<dbReference type="FunFam" id="3.80.10.10:FF:000046">
    <property type="entry name" value="Toll-like receptor 2"/>
    <property type="match status" value="1"/>
</dbReference>
<dbReference type="Pfam" id="PF12799">
    <property type="entry name" value="LRR_4"/>
    <property type="match status" value="1"/>
</dbReference>
<keyword evidence="10" id="KW-0520">NAD</keyword>
<dbReference type="InterPro" id="IPR001611">
    <property type="entry name" value="Leu-rich_rpt"/>
</dbReference>
<dbReference type="PANTHER" id="PTHR24365:SF422">
    <property type="entry name" value="TOLL-LIKE RECEPTOR 6"/>
    <property type="match status" value="1"/>
</dbReference>
<keyword evidence="8 15" id="KW-0391">Immunity</keyword>
<dbReference type="Pfam" id="PF01582">
    <property type="entry name" value="TIR"/>
    <property type="match status" value="1"/>
</dbReference>
<dbReference type="Pfam" id="PF13516">
    <property type="entry name" value="LRR_6"/>
    <property type="match status" value="1"/>
</dbReference>
<keyword evidence="7" id="KW-0677">Repeat</keyword>
<keyword evidence="14 15" id="KW-0395">Inflammatory response</keyword>
<feature type="chain" id="PRO_5018227192" evidence="17">
    <location>
        <begin position="18"/>
        <end position="795"/>
    </location>
</feature>
<dbReference type="GO" id="GO:0006954">
    <property type="term" value="P:inflammatory response"/>
    <property type="evidence" value="ECO:0007669"/>
    <property type="project" value="UniProtKB-UniRule"/>
</dbReference>
<dbReference type="InterPro" id="IPR032675">
    <property type="entry name" value="LRR_dom_sf"/>
</dbReference>
<dbReference type="GO" id="GO:0002224">
    <property type="term" value="P:toll-like receptor signaling pathway"/>
    <property type="evidence" value="ECO:0007669"/>
    <property type="project" value="InterPro"/>
</dbReference>
<evidence type="ECO:0000256" key="10">
    <source>
        <dbReference type="ARBA" id="ARBA00023027"/>
    </source>
</evidence>
<dbReference type="PANTHER" id="PTHR24365">
    <property type="entry name" value="TOLL-LIKE RECEPTOR"/>
    <property type="match status" value="1"/>
</dbReference>
<dbReference type="Gene3D" id="3.40.50.10140">
    <property type="entry name" value="Toll/interleukin-1 receptor homology (TIR) domain"/>
    <property type="match status" value="1"/>
</dbReference>
<dbReference type="SMART" id="SM00082">
    <property type="entry name" value="LRRCT"/>
    <property type="match status" value="1"/>
</dbReference>
<feature type="disulfide bond" evidence="16">
    <location>
        <begin position="420"/>
        <end position="443"/>
    </location>
</feature>
<evidence type="ECO:0000256" key="9">
    <source>
        <dbReference type="ARBA" id="ARBA00022989"/>
    </source>
</evidence>
<keyword evidence="6 17" id="KW-0732">Signal</keyword>
<dbReference type="PRINTS" id="PR01537">
    <property type="entry name" value="INTRLKN1R1F"/>
</dbReference>
<evidence type="ECO:0000256" key="2">
    <source>
        <dbReference type="ARBA" id="ARBA00009634"/>
    </source>
</evidence>
<evidence type="ECO:0000256" key="15">
    <source>
        <dbReference type="PIRNR" id="PIRNR037595"/>
    </source>
</evidence>
<dbReference type="PROSITE" id="PS51450">
    <property type="entry name" value="LRR"/>
    <property type="match status" value="4"/>
</dbReference>
<dbReference type="PROSITE" id="PS50104">
    <property type="entry name" value="TIR"/>
    <property type="match status" value="1"/>
</dbReference>
<evidence type="ECO:0000256" key="17">
    <source>
        <dbReference type="SAM" id="SignalP"/>
    </source>
</evidence>
<evidence type="ECO:0000259" key="18">
    <source>
        <dbReference type="PROSITE" id="PS50104"/>
    </source>
</evidence>
<dbReference type="SMART" id="SM00364">
    <property type="entry name" value="LRR_BAC"/>
    <property type="match status" value="4"/>
</dbReference>
<feature type="signal peptide" evidence="17">
    <location>
        <begin position="1"/>
        <end position="17"/>
    </location>
</feature>
<dbReference type="PIRSF" id="PIRSF037595">
    <property type="entry name" value="Toll-like_receptor"/>
    <property type="match status" value="1"/>
</dbReference>
<protein>
    <submittedName>
        <fullName evidence="19">Toll-like receptor 1</fullName>
    </submittedName>
</protein>
<name>A0A3P9IL01_ORYLA</name>
<evidence type="ECO:0000256" key="11">
    <source>
        <dbReference type="ARBA" id="ARBA00023136"/>
    </source>
</evidence>
<keyword evidence="13" id="KW-0325">Glycoprotein</keyword>
<keyword evidence="16" id="KW-1015">Disulfide bond</keyword>
<dbReference type="InterPro" id="IPR017241">
    <property type="entry name" value="Toll-like_receptor"/>
</dbReference>
<keyword evidence="5" id="KW-0812">Transmembrane</keyword>
<evidence type="ECO:0000256" key="8">
    <source>
        <dbReference type="ARBA" id="ARBA00022859"/>
    </source>
</evidence>
<reference evidence="19" key="3">
    <citation type="submission" date="2025-08" db="UniProtKB">
        <authorList>
            <consortium name="Ensembl"/>
        </authorList>
    </citation>
    <scope>IDENTIFICATION</scope>
    <source>
        <strain evidence="19">HSOK</strain>
    </source>
</reference>
<dbReference type="GO" id="GO:0045087">
    <property type="term" value="P:innate immune response"/>
    <property type="evidence" value="ECO:0007669"/>
    <property type="project" value="UniProtKB-UniRule"/>
</dbReference>
<dbReference type="InterPro" id="IPR003591">
    <property type="entry name" value="Leu-rich_rpt_typical-subtyp"/>
</dbReference>
<evidence type="ECO:0000256" key="5">
    <source>
        <dbReference type="ARBA" id="ARBA00022692"/>
    </source>
</evidence>
<evidence type="ECO:0000256" key="4">
    <source>
        <dbReference type="ARBA" id="ARBA00022614"/>
    </source>
</evidence>
<keyword evidence="12 15" id="KW-0675">Receptor</keyword>
<keyword evidence="4" id="KW-0433">Leucine-rich repeat</keyword>
<evidence type="ECO:0000256" key="3">
    <source>
        <dbReference type="ARBA" id="ARBA00022588"/>
    </source>
</evidence>
<dbReference type="FunFam" id="3.40.50.10140:FF:000001">
    <property type="entry name" value="Toll-like receptor 2"/>
    <property type="match status" value="1"/>
</dbReference>
<feature type="domain" description="TIR" evidence="18">
    <location>
        <begin position="641"/>
        <end position="784"/>
    </location>
</feature>
<dbReference type="InterPro" id="IPR000483">
    <property type="entry name" value="Cys-rich_flank_reg_C"/>
</dbReference>
<keyword evidence="11" id="KW-0472">Membrane</keyword>
<evidence type="ECO:0000313" key="19">
    <source>
        <dbReference type="Ensembl" id="ENSORLP00015020701.1"/>
    </source>
</evidence>
<keyword evidence="3 15" id="KW-0399">Innate immunity</keyword>
<reference key="1">
    <citation type="journal article" date="2007" name="Nature">
        <title>The medaka draft genome and insights into vertebrate genome evolution.</title>
        <authorList>
            <person name="Kasahara M."/>
            <person name="Naruse K."/>
            <person name="Sasaki S."/>
            <person name="Nakatani Y."/>
            <person name="Qu W."/>
            <person name="Ahsan B."/>
            <person name="Yamada T."/>
            <person name="Nagayasu Y."/>
            <person name="Doi K."/>
            <person name="Kasai Y."/>
            <person name="Jindo T."/>
            <person name="Kobayashi D."/>
            <person name="Shimada A."/>
            <person name="Toyoda A."/>
            <person name="Kuroki Y."/>
            <person name="Fujiyama A."/>
            <person name="Sasaki T."/>
            <person name="Shimizu A."/>
            <person name="Asakawa S."/>
            <person name="Shimizu N."/>
            <person name="Hashimoto S."/>
            <person name="Yang J."/>
            <person name="Lee Y."/>
            <person name="Matsushima K."/>
            <person name="Sugano S."/>
            <person name="Sakaizumi M."/>
            <person name="Narita T."/>
            <person name="Ohishi K."/>
            <person name="Haga S."/>
            <person name="Ohta F."/>
            <person name="Nomoto H."/>
            <person name="Nogata K."/>
            <person name="Morishita T."/>
            <person name="Endo T."/>
            <person name="Shin-I T."/>
            <person name="Takeda H."/>
            <person name="Morishita S."/>
            <person name="Kohara Y."/>
        </authorList>
    </citation>
    <scope>NUCLEOTIDE SEQUENCE [LARGE SCALE GENOMIC DNA]</scope>
    <source>
        <strain>Hd-rR</strain>
    </source>
</reference>
<dbReference type="AlphaFoldDB" id="A0A3P9IL01"/>
<dbReference type="SUPFAM" id="SSF52200">
    <property type="entry name" value="Toll/Interleukin receptor TIR domain"/>
    <property type="match status" value="1"/>
</dbReference>
<keyword evidence="9" id="KW-1133">Transmembrane helix</keyword>
<comment type="subcellular location">
    <subcellularLocation>
        <location evidence="1">Membrane</location>
        <topology evidence="1">Single-pass type I membrane protein</topology>
    </subcellularLocation>
</comment>
<dbReference type="InterPro" id="IPR035897">
    <property type="entry name" value="Toll_tir_struct_dom_sf"/>
</dbReference>
<accession>A0A3P9IL01</accession>
<dbReference type="InterPro" id="IPR000157">
    <property type="entry name" value="TIR_dom"/>
</dbReference>
<dbReference type="Gene3D" id="3.80.10.10">
    <property type="entry name" value="Ribonuclease Inhibitor"/>
    <property type="match status" value="1"/>
</dbReference>
<evidence type="ECO:0000256" key="6">
    <source>
        <dbReference type="ARBA" id="ARBA00022729"/>
    </source>
</evidence>
<dbReference type="GO" id="GO:0004888">
    <property type="term" value="F:transmembrane signaling receptor activity"/>
    <property type="evidence" value="ECO:0007669"/>
    <property type="project" value="InterPro"/>
</dbReference>
<dbReference type="Ensembl" id="ENSORLT00015036120.1">
    <property type="protein sequence ID" value="ENSORLP00015020701.1"/>
    <property type="gene ID" value="ENSORLG00015021847.1"/>
</dbReference>
<comment type="similarity">
    <text evidence="2 15">Belongs to the Toll-like receptor family.</text>
</comment>
<dbReference type="Proteomes" id="UP000265200">
    <property type="component" value="Chromosome 10"/>
</dbReference>
<proteinExistence type="inferred from homology"/>
<evidence type="ECO:0000256" key="1">
    <source>
        <dbReference type="ARBA" id="ARBA00004479"/>
    </source>
</evidence>
<dbReference type="SMART" id="SM00255">
    <property type="entry name" value="TIR"/>
    <property type="match status" value="1"/>
</dbReference>
<evidence type="ECO:0000256" key="16">
    <source>
        <dbReference type="PIRSR" id="PIRSR037595-2"/>
    </source>
</evidence>